<comment type="similarity">
    <text evidence="1">Belongs to the VPS13 family.</text>
</comment>
<dbReference type="PANTHER" id="PTHR16166">
    <property type="entry name" value="VACUOLAR PROTEIN SORTING-ASSOCIATED PROTEIN VPS13"/>
    <property type="match status" value="1"/>
</dbReference>
<name>A0A5K3EMB7_MESCO</name>
<dbReference type="PANTHER" id="PTHR16166:SF93">
    <property type="entry name" value="INTERMEMBRANE LIPID TRANSFER PROTEIN VPS13"/>
    <property type="match status" value="1"/>
</dbReference>
<reference evidence="4" key="1">
    <citation type="submission" date="2019-11" db="UniProtKB">
        <authorList>
            <consortium name="WormBaseParasite"/>
        </authorList>
    </citation>
    <scope>IDENTIFICATION</scope>
</reference>
<dbReference type="GO" id="GO:0006623">
    <property type="term" value="P:protein targeting to vacuole"/>
    <property type="evidence" value="ECO:0007669"/>
    <property type="project" value="TreeGrafter"/>
</dbReference>
<accession>A0A5K3EMB7</accession>
<dbReference type="WBParaSite" id="MCU_001610-RC">
    <property type="protein sequence ID" value="MCU_001610-RC"/>
    <property type="gene ID" value="MCU_001610"/>
</dbReference>
<evidence type="ECO:0000259" key="3">
    <source>
        <dbReference type="Pfam" id="PF12624"/>
    </source>
</evidence>
<dbReference type="InterPro" id="IPR026854">
    <property type="entry name" value="VPS13_N"/>
</dbReference>
<sequence length="928" mass="103878">MMSSIASSERTTVDIAYILRPISFNALLHVHMQPEKVQFTIPQISVDINFEEIEIGFQQNQYIGAILLLDSVDRLMLQNKFWKYKSLVSHKNTAKARWVFAYTAVLEEIVRRRSKMWSWKHIQEHRQMVRDYTDLWTKKLLKESISVTQLAKMEYYEDELDVMNLVMARQHAEIRAAKRKASKADSSRFGGGWFSWLTGSSGTTGVPTGGDDPQLLQRVKSEMTAEEKQKLYTALNYSEGMSRSSYPADYVSTQVNFSLGGLTLALANNELKNPGILKIRLSTVTANFKQRSGDNALDFSVRLVGFEAVGTRNTSTGIVPVLISSTAAGESLLSVDFSKNPIDRSADQRLLISAAPLEVIYDADTINKVADFFKLPADLRLDEISSTVVPSLDEMKAMTTTGLRHLVSQRTYLDVVIDIQPSYFILPDLGVYKEGCRLILVDFGSVSIRSTRAQLDLPRTDEVNVTNQEAPSASSEDKASITFALAPVVGRAQSDERYKQLMQANHAKLLSEAYDQFNVTLSATQVIVVEKGENWRTMRSQTSTTSHVLKPLGINFVLRRCTVPREFNLPQFQVDGRLPLLGIDLTDHVLESLLDIVAHIPLPEADSSQRIPVDRNDLLKDATFFDAKSEDLLPSQLQTMHTLRIAGAVPRPLSPEPDPTEDENDVFFDSRENADPSDIQKPTLKPLANLVTINATFLIEEVRVRVFERLGSVDSSDNLTPLLMFTINEIGANFTLRRWDQEIKAHVNRLRVISPRFQENQSSGAVCLVETLSTSATEPISSTATQEGGHLFTSSLLIADKTCPDFATKYENVRHSLVCEFRVLKVRLHKDALLSLMTFFTNLATVLSKHSVQEPSDDANQRAFEWAHRLGDKEASARLQEESIMTEHDARLSSAKITPVDAITGIIARKNERRDIRLGAAFEAAKMG</sequence>
<protein>
    <submittedName>
        <fullName evidence="4">VPS13 domain-containing protein</fullName>
    </submittedName>
</protein>
<dbReference type="AlphaFoldDB" id="A0A5K3EMB7"/>
<dbReference type="Pfam" id="PF12624">
    <property type="entry name" value="VPS13_N"/>
    <property type="match status" value="1"/>
</dbReference>
<dbReference type="InterPro" id="IPR026847">
    <property type="entry name" value="VPS13"/>
</dbReference>
<evidence type="ECO:0000313" key="4">
    <source>
        <dbReference type="WBParaSite" id="MCU_001610-RC"/>
    </source>
</evidence>
<feature type="domain" description="Chorein N-terminal" evidence="3">
    <location>
        <begin position="1"/>
        <end position="605"/>
    </location>
</feature>
<keyword evidence="2" id="KW-0813">Transport</keyword>
<dbReference type="GO" id="GO:0045053">
    <property type="term" value="P:protein retention in Golgi apparatus"/>
    <property type="evidence" value="ECO:0007669"/>
    <property type="project" value="TreeGrafter"/>
</dbReference>
<organism evidence="4">
    <name type="scientific">Mesocestoides corti</name>
    <name type="common">Flatworm</name>
    <dbReference type="NCBI Taxonomy" id="53468"/>
    <lineage>
        <taxon>Eukaryota</taxon>
        <taxon>Metazoa</taxon>
        <taxon>Spiralia</taxon>
        <taxon>Lophotrochozoa</taxon>
        <taxon>Platyhelminthes</taxon>
        <taxon>Cestoda</taxon>
        <taxon>Eucestoda</taxon>
        <taxon>Cyclophyllidea</taxon>
        <taxon>Mesocestoididae</taxon>
        <taxon>Mesocestoides</taxon>
    </lineage>
</organism>
<evidence type="ECO:0000256" key="2">
    <source>
        <dbReference type="ARBA" id="ARBA00022448"/>
    </source>
</evidence>
<proteinExistence type="inferred from homology"/>
<evidence type="ECO:0000256" key="1">
    <source>
        <dbReference type="ARBA" id="ARBA00006545"/>
    </source>
</evidence>